<dbReference type="Proteomes" id="UP000774326">
    <property type="component" value="Unassembled WGS sequence"/>
</dbReference>
<organism evidence="3 4">
    <name type="scientific">Wickerhamomyces pijperi</name>
    <name type="common">Yeast</name>
    <name type="synonym">Pichia pijperi</name>
    <dbReference type="NCBI Taxonomy" id="599730"/>
    <lineage>
        <taxon>Eukaryota</taxon>
        <taxon>Fungi</taxon>
        <taxon>Dikarya</taxon>
        <taxon>Ascomycota</taxon>
        <taxon>Saccharomycotina</taxon>
        <taxon>Saccharomycetes</taxon>
        <taxon>Phaffomycetales</taxon>
        <taxon>Wickerhamomycetaceae</taxon>
        <taxon>Wickerhamomyces</taxon>
    </lineage>
</organism>
<feature type="region of interest" description="Disordered" evidence="1">
    <location>
        <begin position="522"/>
        <end position="566"/>
    </location>
</feature>
<feature type="compositionally biased region" description="Polar residues" evidence="1">
    <location>
        <begin position="33"/>
        <end position="44"/>
    </location>
</feature>
<accession>A0A9P8QAP6</accession>
<feature type="compositionally biased region" description="Low complexity" evidence="1">
    <location>
        <begin position="676"/>
        <end position="688"/>
    </location>
</feature>
<keyword evidence="4" id="KW-1185">Reference proteome</keyword>
<reference evidence="3" key="2">
    <citation type="submission" date="2021-01" db="EMBL/GenBank/DDBJ databases">
        <authorList>
            <person name="Schikora-Tamarit M.A."/>
        </authorList>
    </citation>
    <scope>NUCLEOTIDE SEQUENCE</scope>
    <source>
        <strain evidence="3">CBS2887</strain>
    </source>
</reference>
<feature type="region of interest" description="Disordered" evidence="1">
    <location>
        <begin position="15"/>
        <end position="397"/>
    </location>
</feature>
<feature type="compositionally biased region" description="Low complexity" evidence="1">
    <location>
        <begin position="84"/>
        <end position="126"/>
    </location>
</feature>
<evidence type="ECO:0000313" key="3">
    <source>
        <dbReference type="EMBL" id="KAH3686097.1"/>
    </source>
</evidence>
<dbReference type="OrthoDB" id="5576775at2759"/>
<feature type="domain" description="Hpc2-related" evidence="2">
    <location>
        <begin position="549"/>
        <end position="588"/>
    </location>
</feature>
<feature type="compositionally biased region" description="Acidic residues" evidence="1">
    <location>
        <begin position="522"/>
        <end position="539"/>
    </location>
</feature>
<comment type="caution">
    <text evidence="3">The sequence shown here is derived from an EMBL/GenBank/DDBJ whole genome shotgun (WGS) entry which is preliminary data.</text>
</comment>
<evidence type="ECO:0000256" key="1">
    <source>
        <dbReference type="SAM" id="MobiDB-lite"/>
    </source>
</evidence>
<feature type="compositionally biased region" description="Polar residues" evidence="1">
    <location>
        <begin position="174"/>
        <end position="199"/>
    </location>
</feature>
<feature type="compositionally biased region" description="Basic and acidic residues" evidence="1">
    <location>
        <begin position="242"/>
        <end position="252"/>
    </location>
</feature>
<feature type="compositionally biased region" description="Basic and acidic residues" evidence="1">
    <location>
        <begin position="149"/>
        <end position="158"/>
    </location>
</feature>
<dbReference type="AlphaFoldDB" id="A0A9P8QAP6"/>
<evidence type="ECO:0000313" key="4">
    <source>
        <dbReference type="Proteomes" id="UP000774326"/>
    </source>
</evidence>
<gene>
    <name evidence="3" type="ORF">WICPIJ_002934</name>
</gene>
<feature type="compositionally biased region" description="Low complexity" evidence="1">
    <location>
        <begin position="387"/>
        <end position="397"/>
    </location>
</feature>
<feature type="region of interest" description="Disordered" evidence="1">
    <location>
        <begin position="602"/>
        <end position="688"/>
    </location>
</feature>
<name>A0A9P8QAP6_WICPI</name>
<feature type="region of interest" description="Disordered" evidence="1">
    <location>
        <begin position="436"/>
        <end position="466"/>
    </location>
</feature>
<feature type="compositionally biased region" description="Basic and acidic residues" evidence="1">
    <location>
        <begin position="277"/>
        <end position="316"/>
    </location>
</feature>
<feature type="compositionally biased region" description="Acidic residues" evidence="1">
    <location>
        <begin position="60"/>
        <end position="70"/>
    </location>
</feature>
<feature type="compositionally biased region" description="Polar residues" evidence="1">
    <location>
        <begin position="661"/>
        <end position="672"/>
    </location>
</feature>
<feature type="compositionally biased region" description="Polar residues" evidence="1">
    <location>
        <begin position="613"/>
        <end position="632"/>
    </location>
</feature>
<proteinExistence type="predicted"/>
<dbReference type="Pfam" id="PF08729">
    <property type="entry name" value="HUN"/>
    <property type="match status" value="1"/>
</dbReference>
<protein>
    <recommendedName>
        <fullName evidence="2">Hpc2-related domain-containing protein</fullName>
    </recommendedName>
</protein>
<dbReference type="EMBL" id="JAEUBG010001654">
    <property type="protein sequence ID" value="KAH3686097.1"/>
    <property type="molecule type" value="Genomic_DNA"/>
</dbReference>
<reference evidence="3" key="1">
    <citation type="journal article" date="2021" name="Open Biol.">
        <title>Shared evolutionary footprints suggest mitochondrial oxidative damage underlies multiple complex I losses in fungi.</title>
        <authorList>
            <person name="Schikora-Tamarit M.A."/>
            <person name="Marcet-Houben M."/>
            <person name="Nosek J."/>
            <person name="Gabaldon T."/>
        </authorList>
    </citation>
    <scope>NUCLEOTIDE SEQUENCE</scope>
    <source>
        <strain evidence="3">CBS2887</strain>
    </source>
</reference>
<feature type="compositionally biased region" description="Basic and acidic residues" evidence="1">
    <location>
        <begin position="337"/>
        <end position="377"/>
    </location>
</feature>
<evidence type="ECO:0000259" key="2">
    <source>
        <dbReference type="Pfam" id="PF08729"/>
    </source>
</evidence>
<feature type="compositionally biased region" description="Polar residues" evidence="1">
    <location>
        <begin position="441"/>
        <end position="457"/>
    </location>
</feature>
<dbReference type="InterPro" id="IPR014840">
    <property type="entry name" value="HRD"/>
</dbReference>
<sequence length="688" mass="74393">MTSNTTIAISSLLSPSKSNIEPAALEAKEIQTPADNSTPDQTSPLKAPLVAKTDSAETIVIDDDDDDLIILEDKPPPPPPPQPQLGKILPKPAKTISKSPSTAAASTSTTAATSTKKTPTSTTPTTENTEDSNSKSTEVKPKRKYVRKTPVDDKDTKPKPKAKPKPLKDTKTTQSSPIDGLSQTVTPESRASIEIQSLINEEKNSTVSTGTAETENGTGTGTDDKQPKTMPGVAKSTVTQKKQPEFNKDGTPRQRPGPKPGYKKKEKPLSEGPTSETKTDDDNAKVEVKKSSSSDSIEKVTDGDKDKVQSTKEKKPVKPKTAAVKDVKPIKPATSVKDIKPKKDKEEKPKPKKDTTASAKPKKDTTTQAKVKKDIKPKPTIAASKLAAATETTPAPESTYYEKMNKSLIQPNPLSKIPPPRIVEIASTRAVSPMERLDSLSDATKTKSIALNTTPSSLEEPPKRTEEPIIALHIPLTTSTEKSGSKQVIFNVMKMAEDAYGFNKVHPHSSRLHDLMNLEDDGMDIADDEDEPDEDEELEPEPKIDGRKSQKGKAKVGQYDYNDPFIDDTETLWEDQRASTKDGFFVFYGPLVEENLKIEKADNKVKRSRKRVANTSLAGSQAKKQNSSTTPTPQKPKVRSDLPTLAPKPSKQIAIAPAPASNSSKSGTTTPTLKPAAANNITTTRTNP</sequence>